<evidence type="ECO:0000313" key="4">
    <source>
        <dbReference type="Proteomes" id="UP000481339"/>
    </source>
</evidence>
<evidence type="ECO:0000256" key="1">
    <source>
        <dbReference type="SAM" id="MobiDB-lite"/>
    </source>
</evidence>
<dbReference type="InterPro" id="IPR038764">
    <property type="entry name" value="GNAT_N_AcTrfase_prd"/>
</dbReference>
<name>A0A7C8BPW9_9MICO</name>
<organism evidence="3 4">
    <name type="scientific">Pseudoclavibacter caeni</name>
    <dbReference type="NCBI Taxonomy" id="908846"/>
    <lineage>
        <taxon>Bacteria</taxon>
        <taxon>Bacillati</taxon>
        <taxon>Actinomycetota</taxon>
        <taxon>Actinomycetes</taxon>
        <taxon>Micrococcales</taxon>
        <taxon>Microbacteriaceae</taxon>
        <taxon>Pseudoclavibacter</taxon>
    </lineage>
</organism>
<keyword evidence="4" id="KW-1185">Reference proteome</keyword>
<dbReference type="PANTHER" id="PTHR41700">
    <property type="entry name" value="GCN5-RELATED N-ACETYLTRANSFERASE"/>
    <property type="match status" value="1"/>
</dbReference>
<keyword evidence="3" id="KW-0808">Transferase</keyword>
<gene>
    <name evidence="3" type="ORF">F8O02_01685</name>
</gene>
<dbReference type="CDD" id="cd04301">
    <property type="entry name" value="NAT_SF"/>
    <property type="match status" value="1"/>
</dbReference>
<dbReference type="PROSITE" id="PS51186">
    <property type="entry name" value="GNAT"/>
    <property type="match status" value="1"/>
</dbReference>
<sequence>MWPDPTATTARDLLTRLKHRLHIMPTVNRSASAAGTPRVTAEAPHLWSGTLSEHSEFLEASELYNRVFRYGSKGLALNSNLLSALVHNGGSAVGVRAPDGRLIGFAYGFPGTDGQTGYHYSQVAVVDPAWQGHGIGRMLKEVQRQVALGWGAHTMRWTFDPMFSRNGHFNFNTLRGVGVRFFEDYYGRERTDRVLVEWTLDDRPDPLASLRDLAPAADWGHDDWGQPRPDAAEDRLVWVPIDAGVVAGDTETAEIDWGRAALRSTLRDLYDDGRVIISCLRLTHDTSVYLTVPGELAEAGDTGGTETGPHADHDEADATSAAEAHTSAGQAGTEEDA</sequence>
<dbReference type="Pfam" id="PF00583">
    <property type="entry name" value="Acetyltransf_1"/>
    <property type="match status" value="1"/>
</dbReference>
<reference evidence="3 4" key="1">
    <citation type="submission" date="2019-09" db="EMBL/GenBank/DDBJ databases">
        <title>Phylogeny of genus Pseudoclavibacter and closely related genus.</title>
        <authorList>
            <person name="Li Y."/>
        </authorList>
    </citation>
    <scope>NUCLEOTIDE SEQUENCE [LARGE SCALE GENOMIC DNA]</scope>
    <source>
        <strain evidence="3 4">JCM 16921</strain>
    </source>
</reference>
<dbReference type="InterPro" id="IPR000182">
    <property type="entry name" value="GNAT_dom"/>
</dbReference>
<dbReference type="AlphaFoldDB" id="A0A7C8BPW9"/>
<dbReference type="EMBL" id="WBKA01000001">
    <property type="protein sequence ID" value="KAB1633664.1"/>
    <property type="molecule type" value="Genomic_DNA"/>
</dbReference>
<dbReference type="GO" id="GO:0016747">
    <property type="term" value="F:acyltransferase activity, transferring groups other than amino-acyl groups"/>
    <property type="evidence" value="ECO:0007669"/>
    <property type="project" value="InterPro"/>
</dbReference>
<accession>A0A7C8BPW9</accession>
<proteinExistence type="predicted"/>
<dbReference type="Proteomes" id="UP000481339">
    <property type="component" value="Unassembled WGS sequence"/>
</dbReference>
<dbReference type="OrthoDB" id="9797990at2"/>
<evidence type="ECO:0000259" key="2">
    <source>
        <dbReference type="PROSITE" id="PS51186"/>
    </source>
</evidence>
<comment type="caution">
    <text evidence="3">The sequence shown here is derived from an EMBL/GenBank/DDBJ whole genome shotgun (WGS) entry which is preliminary data.</text>
</comment>
<dbReference type="Gene3D" id="3.40.630.30">
    <property type="match status" value="1"/>
</dbReference>
<dbReference type="SUPFAM" id="SSF55729">
    <property type="entry name" value="Acyl-CoA N-acyltransferases (Nat)"/>
    <property type="match status" value="1"/>
</dbReference>
<protein>
    <submittedName>
        <fullName evidence="3">GNAT family N-acetyltransferase</fullName>
    </submittedName>
</protein>
<dbReference type="PANTHER" id="PTHR41700:SF1">
    <property type="entry name" value="N-ACETYLTRANSFERASE DOMAIN-CONTAINING PROTEIN"/>
    <property type="match status" value="1"/>
</dbReference>
<dbReference type="InterPro" id="IPR016181">
    <property type="entry name" value="Acyl_CoA_acyltransferase"/>
</dbReference>
<feature type="domain" description="N-acetyltransferase" evidence="2">
    <location>
        <begin position="44"/>
        <end position="201"/>
    </location>
</feature>
<feature type="region of interest" description="Disordered" evidence="1">
    <location>
        <begin position="297"/>
        <end position="337"/>
    </location>
</feature>
<evidence type="ECO:0000313" key="3">
    <source>
        <dbReference type="EMBL" id="KAB1633664.1"/>
    </source>
</evidence>